<dbReference type="PANTHER" id="PTHR48011">
    <property type="entry name" value="CCR4-NOT TRANSCRIPTIONAL COMPLEX SUBUNIT CAF120-RELATED"/>
    <property type="match status" value="1"/>
</dbReference>
<dbReference type="InParanoid" id="A0A2K1XUN1"/>
<dbReference type="GO" id="GO:0004672">
    <property type="term" value="F:protein kinase activity"/>
    <property type="evidence" value="ECO:0007669"/>
    <property type="project" value="InterPro"/>
</dbReference>
<dbReference type="GO" id="GO:0005524">
    <property type="term" value="F:ATP binding"/>
    <property type="evidence" value="ECO:0007669"/>
    <property type="project" value="InterPro"/>
</dbReference>
<dbReference type="Pfam" id="PF00069">
    <property type="entry name" value="Pkinase"/>
    <property type="match status" value="1"/>
</dbReference>
<dbReference type="Proteomes" id="UP000006729">
    <property type="component" value="Chromosome 14"/>
</dbReference>
<proteinExistence type="predicted"/>
<keyword evidence="3" id="KW-1185">Reference proteome</keyword>
<dbReference type="SUPFAM" id="SSF56112">
    <property type="entry name" value="Protein kinase-like (PK-like)"/>
    <property type="match status" value="1"/>
</dbReference>
<name>A0A2K1XUN1_POPTR</name>
<accession>A0A2K1XUN1</accession>
<evidence type="ECO:0000259" key="1">
    <source>
        <dbReference type="PROSITE" id="PS50011"/>
    </source>
</evidence>
<dbReference type="Gene3D" id="1.10.510.10">
    <property type="entry name" value="Transferase(Phosphotransferase) domain 1"/>
    <property type="match status" value="1"/>
</dbReference>
<dbReference type="PANTHER" id="PTHR48011:SF56">
    <property type="entry name" value="PROTEIN KINASE DOMAIN-CONTAINING PROTEIN"/>
    <property type="match status" value="1"/>
</dbReference>
<evidence type="ECO:0000313" key="3">
    <source>
        <dbReference type="Proteomes" id="UP000006729"/>
    </source>
</evidence>
<evidence type="ECO:0000313" key="2">
    <source>
        <dbReference type="EMBL" id="PNT04480.1"/>
    </source>
</evidence>
<dbReference type="InterPro" id="IPR000719">
    <property type="entry name" value="Prot_kinase_dom"/>
</dbReference>
<feature type="domain" description="Protein kinase" evidence="1">
    <location>
        <begin position="1"/>
        <end position="142"/>
    </location>
</feature>
<reference evidence="2 3" key="1">
    <citation type="journal article" date="2006" name="Science">
        <title>The genome of black cottonwood, Populus trichocarpa (Torr. &amp; Gray).</title>
        <authorList>
            <person name="Tuskan G.A."/>
            <person name="Difazio S."/>
            <person name="Jansson S."/>
            <person name="Bohlmann J."/>
            <person name="Grigoriev I."/>
            <person name="Hellsten U."/>
            <person name="Putnam N."/>
            <person name="Ralph S."/>
            <person name="Rombauts S."/>
            <person name="Salamov A."/>
            <person name="Schein J."/>
            <person name="Sterck L."/>
            <person name="Aerts A."/>
            <person name="Bhalerao R.R."/>
            <person name="Bhalerao R.P."/>
            <person name="Blaudez D."/>
            <person name="Boerjan W."/>
            <person name="Brun A."/>
            <person name="Brunner A."/>
            <person name="Busov V."/>
            <person name="Campbell M."/>
            <person name="Carlson J."/>
            <person name="Chalot M."/>
            <person name="Chapman J."/>
            <person name="Chen G.L."/>
            <person name="Cooper D."/>
            <person name="Coutinho P.M."/>
            <person name="Couturier J."/>
            <person name="Covert S."/>
            <person name="Cronk Q."/>
            <person name="Cunningham R."/>
            <person name="Davis J."/>
            <person name="Degroeve S."/>
            <person name="Dejardin A."/>
            <person name="Depamphilis C."/>
            <person name="Detter J."/>
            <person name="Dirks B."/>
            <person name="Dubchak I."/>
            <person name="Duplessis S."/>
            <person name="Ehlting J."/>
            <person name="Ellis B."/>
            <person name="Gendler K."/>
            <person name="Goodstein D."/>
            <person name="Gribskov M."/>
            <person name="Grimwood J."/>
            <person name="Groover A."/>
            <person name="Gunter L."/>
            <person name="Hamberger B."/>
            <person name="Heinze B."/>
            <person name="Helariutta Y."/>
            <person name="Henrissat B."/>
            <person name="Holligan D."/>
            <person name="Holt R."/>
            <person name="Huang W."/>
            <person name="Islam-Faridi N."/>
            <person name="Jones S."/>
            <person name="Jones-Rhoades M."/>
            <person name="Jorgensen R."/>
            <person name="Joshi C."/>
            <person name="Kangasjarvi J."/>
            <person name="Karlsson J."/>
            <person name="Kelleher C."/>
            <person name="Kirkpatrick R."/>
            <person name="Kirst M."/>
            <person name="Kohler A."/>
            <person name="Kalluri U."/>
            <person name="Larimer F."/>
            <person name="Leebens-Mack J."/>
            <person name="Leple J.C."/>
            <person name="Locascio P."/>
            <person name="Lou Y."/>
            <person name="Lucas S."/>
            <person name="Martin F."/>
            <person name="Montanini B."/>
            <person name="Napoli C."/>
            <person name="Nelson D.R."/>
            <person name="Nelson C."/>
            <person name="Nieminen K."/>
            <person name="Nilsson O."/>
            <person name="Pereda V."/>
            <person name="Peter G."/>
            <person name="Philippe R."/>
            <person name="Pilate G."/>
            <person name="Poliakov A."/>
            <person name="Razumovskaya J."/>
            <person name="Richardson P."/>
            <person name="Rinaldi C."/>
            <person name="Ritland K."/>
            <person name="Rouze P."/>
            <person name="Ryaboy D."/>
            <person name="Schmutz J."/>
            <person name="Schrader J."/>
            <person name="Segerman B."/>
            <person name="Shin H."/>
            <person name="Siddiqui A."/>
            <person name="Sterky F."/>
            <person name="Terry A."/>
            <person name="Tsai C.J."/>
            <person name="Uberbacher E."/>
            <person name="Unneberg P."/>
            <person name="Vahala J."/>
            <person name="Wall K."/>
            <person name="Wessler S."/>
            <person name="Yang G."/>
            <person name="Yin T."/>
            <person name="Douglas C."/>
            <person name="Marra M."/>
            <person name="Sandberg G."/>
            <person name="Van de Peer Y."/>
            <person name="Rokhsar D."/>
        </authorList>
    </citation>
    <scope>NUCLEOTIDE SEQUENCE [LARGE SCALE GENOMIC DNA]</scope>
    <source>
        <strain evidence="3">cv. Nisqually</strain>
    </source>
</reference>
<dbReference type="STRING" id="3694.A0A2K1XUN1"/>
<sequence>MCRNSMPFPANEEGERERIDFVRISFMHLTRQKSLPLQYMHITRHVHNRLVMRNGLPELDVKRCTRYLYSYIDRVKPENILLVSTKRGGTDTEFSAKIGDFGLAKKAEKNEKRKSDPYLRGSALYMTPESVVDHVQEAPSDI</sequence>
<dbReference type="InterPro" id="IPR011009">
    <property type="entry name" value="Kinase-like_dom_sf"/>
</dbReference>
<gene>
    <name evidence="2" type="ORF">POPTR_014G125900</name>
</gene>
<protein>
    <recommendedName>
        <fullName evidence="1">Protein kinase domain-containing protein</fullName>
    </recommendedName>
</protein>
<organism evidence="2 3">
    <name type="scientific">Populus trichocarpa</name>
    <name type="common">Western balsam poplar</name>
    <name type="synonym">Populus balsamifera subsp. trichocarpa</name>
    <dbReference type="NCBI Taxonomy" id="3694"/>
    <lineage>
        <taxon>Eukaryota</taxon>
        <taxon>Viridiplantae</taxon>
        <taxon>Streptophyta</taxon>
        <taxon>Embryophyta</taxon>
        <taxon>Tracheophyta</taxon>
        <taxon>Spermatophyta</taxon>
        <taxon>Magnoliopsida</taxon>
        <taxon>eudicotyledons</taxon>
        <taxon>Gunneridae</taxon>
        <taxon>Pentapetalae</taxon>
        <taxon>rosids</taxon>
        <taxon>fabids</taxon>
        <taxon>Malpighiales</taxon>
        <taxon>Salicaceae</taxon>
        <taxon>Saliceae</taxon>
        <taxon>Populus</taxon>
    </lineage>
</organism>
<dbReference type="EMBL" id="CM009303">
    <property type="protein sequence ID" value="PNT04480.1"/>
    <property type="molecule type" value="Genomic_DNA"/>
</dbReference>
<dbReference type="InterPro" id="IPR052751">
    <property type="entry name" value="Plant_MAPKKK"/>
</dbReference>
<dbReference type="AlphaFoldDB" id="A0A2K1XUN1"/>
<dbReference type="PROSITE" id="PS50011">
    <property type="entry name" value="PROTEIN_KINASE_DOM"/>
    <property type="match status" value="1"/>
</dbReference>